<organism evidence="3 4">
    <name type="scientific">Anaerobutyricum hallii</name>
    <dbReference type="NCBI Taxonomy" id="39488"/>
    <lineage>
        <taxon>Bacteria</taxon>
        <taxon>Bacillati</taxon>
        <taxon>Bacillota</taxon>
        <taxon>Clostridia</taxon>
        <taxon>Lachnospirales</taxon>
        <taxon>Lachnospiraceae</taxon>
        <taxon>Anaerobutyricum</taxon>
    </lineage>
</organism>
<dbReference type="Proteomes" id="UP000095679">
    <property type="component" value="Unassembled WGS sequence"/>
</dbReference>
<evidence type="ECO:0000313" key="3">
    <source>
        <dbReference type="EMBL" id="CUN95274.1"/>
    </source>
</evidence>
<dbReference type="Gene3D" id="3.90.1530.30">
    <property type="match status" value="1"/>
</dbReference>
<comment type="similarity">
    <text evidence="1">Belongs to the ParB family.</text>
</comment>
<dbReference type="CDD" id="cd16407">
    <property type="entry name" value="ParB_N_like"/>
    <property type="match status" value="1"/>
</dbReference>
<dbReference type="SUPFAM" id="SSF110849">
    <property type="entry name" value="ParB/Sulfiredoxin"/>
    <property type="match status" value="1"/>
</dbReference>
<dbReference type="SMART" id="SM00470">
    <property type="entry name" value="ParB"/>
    <property type="match status" value="1"/>
</dbReference>
<dbReference type="SUPFAM" id="SSF109709">
    <property type="entry name" value="KorB DNA-binding domain-like"/>
    <property type="match status" value="1"/>
</dbReference>
<accession>A0A174B3J7</accession>
<feature type="domain" description="ParB-like N-terminal" evidence="2">
    <location>
        <begin position="30"/>
        <end position="120"/>
    </location>
</feature>
<dbReference type="AlphaFoldDB" id="A0A174B3J7"/>
<dbReference type="GO" id="GO:0005694">
    <property type="term" value="C:chromosome"/>
    <property type="evidence" value="ECO:0007669"/>
    <property type="project" value="TreeGrafter"/>
</dbReference>
<name>A0A174B3J7_9FIRM</name>
<dbReference type="PANTHER" id="PTHR33375:SF1">
    <property type="entry name" value="CHROMOSOME-PARTITIONING PROTEIN PARB-RELATED"/>
    <property type="match status" value="1"/>
</dbReference>
<dbReference type="GO" id="GO:0045881">
    <property type="term" value="P:positive regulation of sporulation resulting in formation of a cellular spore"/>
    <property type="evidence" value="ECO:0007669"/>
    <property type="project" value="TreeGrafter"/>
</dbReference>
<dbReference type="GO" id="GO:0003677">
    <property type="term" value="F:DNA binding"/>
    <property type="evidence" value="ECO:0007669"/>
    <property type="project" value="InterPro"/>
</dbReference>
<reference evidence="3 4" key="1">
    <citation type="submission" date="2015-09" db="EMBL/GenBank/DDBJ databases">
        <authorList>
            <consortium name="Pathogen Informatics"/>
        </authorList>
    </citation>
    <scope>NUCLEOTIDE SEQUENCE [LARGE SCALE GENOMIC DNA]</scope>
    <source>
        <strain evidence="3 4">2789STDY5834835</strain>
    </source>
</reference>
<dbReference type="GO" id="GO:0007059">
    <property type="term" value="P:chromosome segregation"/>
    <property type="evidence" value="ECO:0007669"/>
    <property type="project" value="TreeGrafter"/>
</dbReference>
<sequence>MPSKKRATPISLQPLDALFGTSEETTNGISEIAIGSLHPFPNHPFQVKDDKKMEELSESITQYGVLVPGIVRLRESGGYELVAGHRRKRACELAGLEKMPVIIKDITDDEATVIMVDSNIQREELLISEKAFAYKMKYEALKRQGKRSDLTSCQVGKKLAAEEVSQNTGDSSRQILRYIHLTELIAEFLELADEKKLPFNTAVEVSYLRTEEQQILLQYMHNHNIVPSMKQAKELKQISKERMLTYSEIDQICMNESIEKVQVQIPAKKLKQYFPETYTKTQMEEIIFMLLASWAEREGKE</sequence>
<gene>
    <name evidence="3" type="primary">noc_1</name>
    <name evidence="3" type="ORF">ERS852450_00903</name>
</gene>
<evidence type="ECO:0000313" key="4">
    <source>
        <dbReference type="Proteomes" id="UP000095679"/>
    </source>
</evidence>
<dbReference type="InterPro" id="IPR036086">
    <property type="entry name" value="ParB/Sulfiredoxin_sf"/>
</dbReference>
<evidence type="ECO:0000259" key="2">
    <source>
        <dbReference type="SMART" id="SM00470"/>
    </source>
</evidence>
<dbReference type="InterPro" id="IPR004437">
    <property type="entry name" value="ParB/RepB/Spo0J"/>
</dbReference>
<dbReference type="Gene3D" id="1.10.10.2830">
    <property type="match status" value="1"/>
</dbReference>
<dbReference type="PANTHER" id="PTHR33375">
    <property type="entry name" value="CHROMOSOME-PARTITIONING PROTEIN PARB-RELATED"/>
    <property type="match status" value="1"/>
</dbReference>
<dbReference type="InterPro" id="IPR050336">
    <property type="entry name" value="Chromosome_partition/occlusion"/>
</dbReference>
<proteinExistence type="inferred from homology"/>
<dbReference type="InterPro" id="IPR003115">
    <property type="entry name" value="ParB_N"/>
</dbReference>
<evidence type="ECO:0000256" key="1">
    <source>
        <dbReference type="ARBA" id="ARBA00006295"/>
    </source>
</evidence>
<dbReference type="NCBIfam" id="TIGR00180">
    <property type="entry name" value="parB_part"/>
    <property type="match status" value="1"/>
</dbReference>
<dbReference type="RefSeq" id="WP_024720797.1">
    <property type="nucleotide sequence ID" value="NZ_BLYK01000007.1"/>
</dbReference>
<protein>
    <submittedName>
        <fullName evidence="3">Nucleoid occlusion protein</fullName>
    </submittedName>
</protein>
<dbReference type="EMBL" id="CYZL01000006">
    <property type="protein sequence ID" value="CUN95274.1"/>
    <property type="molecule type" value="Genomic_DNA"/>
</dbReference>
<dbReference type="Pfam" id="PF02195">
    <property type="entry name" value="ParB_N"/>
    <property type="match status" value="1"/>
</dbReference>